<dbReference type="GO" id="GO:0005829">
    <property type="term" value="C:cytosol"/>
    <property type="evidence" value="ECO:0007669"/>
    <property type="project" value="TreeGrafter"/>
</dbReference>
<dbReference type="InterPro" id="IPR010982">
    <property type="entry name" value="Lambda_DNA-bd_dom_sf"/>
</dbReference>
<reference evidence="3" key="1">
    <citation type="submission" date="2024-02" db="EMBL/GenBank/DDBJ databases">
        <authorList>
            <consortium name="Clinical and Environmental Microbiology Branch: Whole genome sequencing antimicrobial resistance pathogens in the healthcare setting"/>
        </authorList>
    </citation>
    <scope>NUCLEOTIDE SEQUENCE</scope>
    <source>
        <strain evidence="3">Whole organism</strain>
    </source>
</reference>
<gene>
    <name evidence="3" type="ORF">P7U51_000066</name>
</gene>
<organism evidence="3 4">
    <name type="scientific">Citrobacter freundii</name>
    <dbReference type="NCBI Taxonomy" id="546"/>
    <lineage>
        <taxon>Bacteria</taxon>
        <taxon>Pseudomonadati</taxon>
        <taxon>Pseudomonadota</taxon>
        <taxon>Gammaproteobacteria</taxon>
        <taxon>Enterobacterales</taxon>
        <taxon>Enterobacteriaceae</taxon>
        <taxon>Citrobacter</taxon>
        <taxon>Citrobacter freundii complex</taxon>
    </lineage>
</organism>
<dbReference type="CDD" id="cd00093">
    <property type="entry name" value="HTH_XRE"/>
    <property type="match status" value="1"/>
</dbReference>
<evidence type="ECO:0000259" key="2">
    <source>
        <dbReference type="PROSITE" id="PS50943"/>
    </source>
</evidence>
<dbReference type="PANTHER" id="PTHR46797:SF1">
    <property type="entry name" value="METHYLPHOSPHONATE SYNTHASE"/>
    <property type="match status" value="1"/>
</dbReference>
<accession>A0AAN4EQM7</accession>
<dbReference type="PROSITE" id="PS50943">
    <property type="entry name" value="HTH_CROC1"/>
    <property type="match status" value="1"/>
</dbReference>
<dbReference type="GO" id="GO:0003700">
    <property type="term" value="F:DNA-binding transcription factor activity"/>
    <property type="evidence" value="ECO:0007669"/>
    <property type="project" value="TreeGrafter"/>
</dbReference>
<dbReference type="EMBL" id="ABLGCN030000001">
    <property type="protein sequence ID" value="EMM7455632.1"/>
    <property type="molecule type" value="Genomic_DNA"/>
</dbReference>
<dbReference type="SMART" id="SM00530">
    <property type="entry name" value="HTH_XRE"/>
    <property type="match status" value="1"/>
</dbReference>
<feature type="domain" description="HTH cro/C1-type" evidence="2">
    <location>
        <begin position="13"/>
        <end position="67"/>
    </location>
</feature>
<dbReference type="PANTHER" id="PTHR46797">
    <property type="entry name" value="HTH-TYPE TRANSCRIPTIONAL REGULATOR"/>
    <property type="match status" value="1"/>
</dbReference>
<dbReference type="InterPro" id="IPR050807">
    <property type="entry name" value="TransReg_Diox_bact_type"/>
</dbReference>
<proteinExistence type="predicted"/>
<keyword evidence="1" id="KW-0238">DNA-binding</keyword>
<dbReference type="GO" id="GO:0003677">
    <property type="term" value="F:DNA binding"/>
    <property type="evidence" value="ECO:0007669"/>
    <property type="project" value="UniProtKB-KW"/>
</dbReference>
<sequence>MGERILETMGERIRRRRKEQGKTLKELANDVGVSMAAVSLWERGDTSPTGDKINRLCKALDCTPIWLLEGLEHLTASSGSVANKYTKYDLDKLSTIFDILPREYRLKVVEYAETLLEDYHSEVVAKIKDIKSMKFKE</sequence>
<dbReference type="Gene3D" id="1.10.260.40">
    <property type="entry name" value="lambda repressor-like DNA-binding domains"/>
    <property type="match status" value="1"/>
</dbReference>
<evidence type="ECO:0000313" key="4">
    <source>
        <dbReference type="Proteomes" id="UP001169574"/>
    </source>
</evidence>
<dbReference type="InterPro" id="IPR001387">
    <property type="entry name" value="Cro/C1-type_HTH"/>
</dbReference>
<dbReference type="Proteomes" id="UP001169574">
    <property type="component" value="Unassembled WGS sequence"/>
</dbReference>
<dbReference type="RefSeq" id="WP_053065179.1">
    <property type="nucleotide sequence ID" value="NZ_CP056232.1"/>
</dbReference>
<name>A0AAN4EQM7_CITFR</name>
<evidence type="ECO:0000313" key="3">
    <source>
        <dbReference type="EMBL" id="EMM7455632.1"/>
    </source>
</evidence>
<dbReference type="AlphaFoldDB" id="A0AAN4EQM7"/>
<dbReference type="SUPFAM" id="SSF47413">
    <property type="entry name" value="lambda repressor-like DNA-binding domains"/>
    <property type="match status" value="1"/>
</dbReference>
<protein>
    <submittedName>
        <fullName evidence="3">Helix-turn-helix domain-containing protein</fullName>
    </submittedName>
</protein>
<comment type="caution">
    <text evidence="3">The sequence shown here is derived from an EMBL/GenBank/DDBJ whole genome shotgun (WGS) entry which is preliminary data.</text>
</comment>
<evidence type="ECO:0000256" key="1">
    <source>
        <dbReference type="ARBA" id="ARBA00023125"/>
    </source>
</evidence>
<dbReference type="Pfam" id="PF01381">
    <property type="entry name" value="HTH_3"/>
    <property type="match status" value="1"/>
</dbReference>